<sequence length="385" mass="45163">MTDTGPILRDVLNAIAAREKYENWDIKMKLINTDGANYWSHLYEVTISAPNKPDLELFGKVVIMAEETRAAFNISVLDTEHFFYTNLLNEYKLLEEKYNIPKRNRFLTAKSYGFDNGYLRETVVMENLNKKNFKRYNRLESVTWEHAAECVKQMAYLHVLSVALRQDNPEKRNEILEKNNFVYPTFLFDKMSQNAITVAKEEYRERLTVFLEENVKTENFDKILKPIRLAVIAHGDFRPDNLMHRTLEDGTLEVAVLDFQFIKMSNPITDLLHFIISGTDRKFRQKHYQRLIEHYYSEFCNALRRFNRDPDLIYPNQNFENDLKEVQPFGLLVAIIGLPFVTLDVENVPKIGSDLATHFLGIKTSDLFAERFNDVINDYIKMGIL</sequence>
<evidence type="ECO:0000313" key="2">
    <source>
        <dbReference type="EMBL" id="CAG4950552.1"/>
    </source>
</evidence>
<dbReference type="AlphaFoldDB" id="A0A8S3WAU8"/>
<reference evidence="2" key="1">
    <citation type="submission" date="2021-04" db="EMBL/GenBank/DDBJ databases">
        <authorList>
            <person name="Tunstrom K."/>
        </authorList>
    </citation>
    <scope>NUCLEOTIDE SEQUENCE</scope>
</reference>
<dbReference type="EMBL" id="CAJQZP010000233">
    <property type="protein sequence ID" value="CAG4950552.1"/>
    <property type="molecule type" value="Genomic_DNA"/>
</dbReference>
<dbReference type="OrthoDB" id="191037at2759"/>
<dbReference type="InterPro" id="IPR015897">
    <property type="entry name" value="CHK_kinase-like"/>
</dbReference>
<dbReference type="Pfam" id="PF02958">
    <property type="entry name" value="EcKL"/>
    <property type="match status" value="1"/>
</dbReference>
<accession>A0A8S3WAU8</accession>
<name>A0A8S3WAU8_PARAO</name>
<keyword evidence="3" id="KW-1185">Reference proteome</keyword>
<organism evidence="2 3">
    <name type="scientific">Parnassius apollo</name>
    <name type="common">Apollo butterfly</name>
    <name type="synonym">Papilio apollo</name>
    <dbReference type="NCBI Taxonomy" id="110799"/>
    <lineage>
        <taxon>Eukaryota</taxon>
        <taxon>Metazoa</taxon>
        <taxon>Ecdysozoa</taxon>
        <taxon>Arthropoda</taxon>
        <taxon>Hexapoda</taxon>
        <taxon>Insecta</taxon>
        <taxon>Pterygota</taxon>
        <taxon>Neoptera</taxon>
        <taxon>Endopterygota</taxon>
        <taxon>Lepidoptera</taxon>
        <taxon>Glossata</taxon>
        <taxon>Ditrysia</taxon>
        <taxon>Papilionoidea</taxon>
        <taxon>Papilionidae</taxon>
        <taxon>Parnassiinae</taxon>
        <taxon>Parnassini</taxon>
        <taxon>Parnassius</taxon>
        <taxon>Parnassius</taxon>
    </lineage>
</organism>
<proteinExistence type="predicted"/>
<feature type="domain" description="CHK kinase-like" evidence="1">
    <location>
        <begin position="123"/>
        <end position="305"/>
    </location>
</feature>
<dbReference type="PANTHER" id="PTHR11012">
    <property type="entry name" value="PROTEIN KINASE-LIKE DOMAIN-CONTAINING"/>
    <property type="match status" value="1"/>
</dbReference>
<protein>
    <submittedName>
        <fullName evidence="2">(apollo) hypothetical protein</fullName>
    </submittedName>
</protein>
<gene>
    <name evidence="2" type="ORF">PAPOLLO_LOCUS4229</name>
</gene>
<dbReference type="Proteomes" id="UP000691718">
    <property type="component" value="Unassembled WGS sequence"/>
</dbReference>
<dbReference type="SMART" id="SM00587">
    <property type="entry name" value="CHK"/>
    <property type="match status" value="1"/>
</dbReference>
<dbReference type="InterPro" id="IPR004119">
    <property type="entry name" value="EcKL"/>
</dbReference>
<evidence type="ECO:0000259" key="1">
    <source>
        <dbReference type="SMART" id="SM00587"/>
    </source>
</evidence>
<evidence type="ECO:0000313" key="3">
    <source>
        <dbReference type="Proteomes" id="UP000691718"/>
    </source>
</evidence>
<comment type="caution">
    <text evidence="2">The sequence shown here is derived from an EMBL/GenBank/DDBJ whole genome shotgun (WGS) entry which is preliminary data.</text>
</comment>
<dbReference type="PANTHER" id="PTHR11012:SF30">
    <property type="entry name" value="PROTEIN KINASE-LIKE DOMAIN-CONTAINING"/>
    <property type="match status" value="1"/>
</dbReference>